<dbReference type="InParanoid" id="K3WMC1"/>
<reference evidence="3" key="2">
    <citation type="submission" date="2010-04" db="EMBL/GenBank/DDBJ databases">
        <authorList>
            <person name="Buell R."/>
            <person name="Hamilton J."/>
            <person name="Hostetler J."/>
        </authorList>
    </citation>
    <scope>NUCLEOTIDE SEQUENCE [LARGE SCALE GENOMIC DNA]</scope>
    <source>
        <strain evidence="3">DAOM:BR144</strain>
    </source>
</reference>
<dbReference type="EMBL" id="GL376625">
    <property type="status" value="NOT_ANNOTATED_CDS"/>
    <property type="molecule type" value="Genomic_DNA"/>
</dbReference>
<dbReference type="AlphaFoldDB" id="K3WMC1"/>
<dbReference type="HOGENOM" id="CLU_067239_0_0_1"/>
<reference evidence="3" key="1">
    <citation type="journal article" date="2010" name="Genome Biol.">
        <title>Genome sequence of the necrotrophic plant pathogen Pythium ultimum reveals original pathogenicity mechanisms and effector repertoire.</title>
        <authorList>
            <person name="Levesque C.A."/>
            <person name="Brouwer H."/>
            <person name="Cano L."/>
            <person name="Hamilton J.P."/>
            <person name="Holt C."/>
            <person name="Huitema E."/>
            <person name="Raffaele S."/>
            <person name="Robideau G.P."/>
            <person name="Thines M."/>
            <person name="Win J."/>
            <person name="Zerillo M.M."/>
            <person name="Beakes G.W."/>
            <person name="Boore J.L."/>
            <person name="Busam D."/>
            <person name="Dumas B."/>
            <person name="Ferriera S."/>
            <person name="Fuerstenberg S.I."/>
            <person name="Gachon C.M."/>
            <person name="Gaulin E."/>
            <person name="Govers F."/>
            <person name="Grenville-Briggs L."/>
            <person name="Horner N."/>
            <person name="Hostetler J."/>
            <person name="Jiang R.H."/>
            <person name="Johnson J."/>
            <person name="Krajaejun T."/>
            <person name="Lin H."/>
            <person name="Meijer H.J."/>
            <person name="Moore B."/>
            <person name="Morris P."/>
            <person name="Phuntmart V."/>
            <person name="Puiu D."/>
            <person name="Shetty J."/>
            <person name="Stajich J.E."/>
            <person name="Tripathy S."/>
            <person name="Wawra S."/>
            <person name="van West P."/>
            <person name="Whitty B.R."/>
            <person name="Coutinho P.M."/>
            <person name="Henrissat B."/>
            <person name="Martin F."/>
            <person name="Thomas P.D."/>
            <person name="Tyler B.M."/>
            <person name="De Vries R.P."/>
            <person name="Kamoun S."/>
            <person name="Yandell M."/>
            <person name="Tisserat N."/>
            <person name="Buell C.R."/>
        </authorList>
    </citation>
    <scope>NUCLEOTIDE SEQUENCE</scope>
    <source>
        <strain evidence="3">DAOM:BR144</strain>
    </source>
</reference>
<dbReference type="VEuPathDB" id="FungiDB:PYU1_G006101"/>
<dbReference type="PROSITE" id="PS00028">
    <property type="entry name" value="ZINC_FINGER_C2H2_1"/>
    <property type="match status" value="1"/>
</dbReference>
<proteinExistence type="predicted"/>
<evidence type="ECO:0000259" key="1">
    <source>
        <dbReference type="PROSITE" id="PS00028"/>
    </source>
</evidence>
<dbReference type="STRING" id="431595.K3WMC1"/>
<organism evidence="2 3">
    <name type="scientific">Globisporangium ultimum (strain ATCC 200006 / CBS 805.95 / DAOM BR144)</name>
    <name type="common">Pythium ultimum</name>
    <dbReference type="NCBI Taxonomy" id="431595"/>
    <lineage>
        <taxon>Eukaryota</taxon>
        <taxon>Sar</taxon>
        <taxon>Stramenopiles</taxon>
        <taxon>Oomycota</taxon>
        <taxon>Peronosporomycetes</taxon>
        <taxon>Pythiales</taxon>
        <taxon>Pythiaceae</taxon>
        <taxon>Globisporangium</taxon>
    </lineage>
</organism>
<protein>
    <recommendedName>
        <fullName evidence="1">C2H2-type domain-containing protein</fullName>
    </recommendedName>
</protein>
<reference evidence="2" key="3">
    <citation type="submission" date="2015-02" db="UniProtKB">
        <authorList>
            <consortium name="EnsemblProtists"/>
        </authorList>
    </citation>
    <scope>IDENTIFICATION</scope>
    <source>
        <strain evidence="2">DAOM BR144</strain>
    </source>
</reference>
<evidence type="ECO:0000313" key="3">
    <source>
        <dbReference type="Proteomes" id="UP000019132"/>
    </source>
</evidence>
<dbReference type="EnsemblProtists" id="PYU1_T006113">
    <property type="protein sequence ID" value="PYU1_T006113"/>
    <property type="gene ID" value="PYU1_G006101"/>
</dbReference>
<dbReference type="Proteomes" id="UP000019132">
    <property type="component" value="Unassembled WGS sequence"/>
</dbReference>
<dbReference type="InterPro" id="IPR013087">
    <property type="entry name" value="Znf_C2H2_type"/>
</dbReference>
<sequence>MTTRQSSFATSTSSVDVVRTAEDVNHARVTSKDHIALQFYWQGYDAYVHCKHSESVAPCFFNTNCVGQASDNEFIHIVPVEETRERSILDEMRVQLVSVSTGKYLRATRVSKFLKWSSSRDEQTVFQIQILDRKPLTQGSKFTFASTFWPGFYIGFTQTFPLGGNNRELAKAIGFLTLEKKKHQPPLLFPIRFRAVIREFRNLRPATSPSRHADVPTPFVTANDMVFIDEEHEERVANVPLATVVSAHSGVVVRENGSFVGPEQDDGMGDACPYCSVLFRQRVGLMAHIRDSHGDWLHRPSVEGTFCVHCGQRRTNGICTRCPPRF</sequence>
<accession>K3WMC1</accession>
<dbReference type="eggNOG" id="ENOG502QUNC">
    <property type="taxonomic scope" value="Eukaryota"/>
</dbReference>
<evidence type="ECO:0000313" key="2">
    <source>
        <dbReference type="EnsemblProtists" id="PYU1_T006113"/>
    </source>
</evidence>
<dbReference type="OMA" id="ANATFWT"/>
<name>K3WMC1_GLOUD</name>
<keyword evidence="3" id="KW-1185">Reference proteome</keyword>
<feature type="domain" description="C2H2-type" evidence="1">
    <location>
        <begin position="272"/>
        <end position="293"/>
    </location>
</feature>